<evidence type="ECO:0000313" key="1">
    <source>
        <dbReference type="EMBL" id="NIJ06816.1"/>
    </source>
</evidence>
<keyword evidence="2" id="KW-1185">Reference proteome</keyword>
<accession>A0ABX0TN03</accession>
<dbReference type="InterPro" id="IPR036520">
    <property type="entry name" value="UPF0759_sf"/>
</dbReference>
<dbReference type="RefSeq" id="WP_167071489.1">
    <property type="nucleotide sequence ID" value="NZ_JAAOZC010000001.1"/>
</dbReference>
<reference evidence="1 2" key="1">
    <citation type="submission" date="2020-03" db="EMBL/GenBank/DDBJ databases">
        <title>Genomic Encyclopedia of Type Strains, Phase III (KMG-III): the genomes of soil and plant-associated and newly described type strains.</title>
        <authorList>
            <person name="Whitman W."/>
        </authorList>
    </citation>
    <scope>NUCLEOTIDE SEQUENCE [LARGE SCALE GENOMIC DNA]</scope>
    <source>
        <strain evidence="1 2">CECT 8804</strain>
    </source>
</reference>
<dbReference type="Proteomes" id="UP000727456">
    <property type="component" value="Unassembled WGS sequence"/>
</dbReference>
<dbReference type="InterPro" id="IPR002763">
    <property type="entry name" value="DUF72"/>
</dbReference>
<dbReference type="Gene3D" id="3.20.20.410">
    <property type="entry name" value="Protein of unknown function UPF0759"/>
    <property type="match status" value="1"/>
</dbReference>
<dbReference type="PANTHER" id="PTHR30348">
    <property type="entry name" value="UNCHARACTERIZED PROTEIN YECE"/>
    <property type="match status" value="1"/>
</dbReference>
<gene>
    <name evidence="1" type="ORF">FHS31_000398</name>
</gene>
<dbReference type="SUPFAM" id="SSF117396">
    <property type="entry name" value="TM1631-like"/>
    <property type="match status" value="1"/>
</dbReference>
<organism evidence="1 2">
    <name type="scientific">Sphingomonas vulcanisoli</name>
    <dbReference type="NCBI Taxonomy" id="1658060"/>
    <lineage>
        <taxon>Bacteria</taxon>
        <taxon>Pseudomonadati</taxon>
        <taxon>Pseudomonadota</taxon>
        <taxon>Alphaproteobacteria</taxon>
        <taxon>Sphingomonadales</taxon>
        <taxon>Sphingomonadaceae</taxon>
        <taxon>Sphingomonas</taxon>
    </lineage>
</organism>
<comment type="caution">
    <text evidence="1">The sequence shown here is derived from an EMBL/GenBank/DDBJ whole genome shotgun (WGS) entry which is preliminary data.</text>
</comment>
<sequence>MTGQIRVGIGGWTYEPWRESFYPPKHPKAKELEYASAHVTAIEINGTFYSRQKPATWADWARRVPDDFVFAIKASRFVVMRRKLGEGAEGIANFLDQGLVELGPKLGPILWQFAATKQFDAEDIAAFLDLLPDAVGGLPLRHALEPRHESFRDPRFVDLCRQRGAAIVIADDEKHPQIADLTADFVYARLQRQREEEPTGYSAPEIEGWAEKAKAWAAGDAPAGLEYAGAPADGKTASRDAFLFMINGAKVRAPQAAMALIDRV</sequence>
<dbReference type="Pfam" id="PF01904">
    <property type="entry name" value="DUF72"/>
    <property type="match status" value="1"/>
</dbReference>
<protein>
    <submittedName>
        <fullName evidence="1">Uncharacterized protein YecE (DUF72 family)</fullName>
    </submittedName>
</protein>
<name>A0ABX0TN03_9SPHN</name>
<dbReference type="PANTHER" id="PTHR30348:SF4">
    <property type="entry name" value="DUF72 DOMAIN-CONTAINING PROTEIN"/>
    <property type="match status" value="1"/>
</dbReference>
<proteinExistence type="predicted"/>
<evidence type="ECO:0000313" key="2">
    <source>
        <dbReference type="Proteomes" id="UP000727456"/>
    </source>
</evidence>
<dbReference type="EMBL" id="JAAOZC010000001">
    <property type="protein sequence ID" value="NIJ06816.1"/>
    <property type="molecule type" value="Genomic_DNA"/>
</dbReference>